<dbReference type="NCBIfam" id="TIGR01326">
    <property type="entry name" value="OAH_OAS_sulfhy"/>
    <property type="match status" value="1"/>
</dbReference>
<comment type="cofactor">
    <cofactor evidence="1 6">
        <name>pyridoxal 5'-phosphate</name>
        <dbReference type="ChEBI" id="CHEBI:597326"/>
    </cofactor>
</comment>
<evidence type="ECO:0000256" key="2">
    <source>
        <dbReference type="ARBA" id="ARBA00009077"/>
    </source>
</evidence>
<dbReference type="FunFam" id="3.40.640.10:FF:000035">
    <property type="entry name" value="O-succinylhomoserine sulfhydrylase"/>
    <property type="match status" value="1"/>
</dbReference>
<comment type="similarity">
    <text evidence="2 6">Belongs to the trans-sulfuration enzymes family.</text>
</comment>
<dbReference type="Gene3D" id="3.90.1150.10">
    <property type="entry name" value="Aspartate Aminotransferase, domain 1"/>
    <property type="match status" value="1"/>
</dbReference>
<dbReference type="InterPro" id="IPR015421">
    <property type="entry name" value="PyrdxlP-dep_Trfase_major"/>
</dbReference>
<evidence type="ECO:0000256" key="5">
    <source>
        <dbReference type="PIRSR" id="PIRSR001434-2"/>
    </source>
</evidence>
<sequence length="433" mass="46490">MSEHGSPESQWRAETIAVHGGYRPDPTTRAVAVPIYQTVAYAFDDTQHGADLFDLKVPGNIYTRIMNPTTDVLEQRIAALEGGIGALALASGQAAITYAIQTIAEAGDNIVSASALYGGTYNLFAHTLPQFGIETRFADYRDPQAFDALIDDRTKAVFVESIGNPRGNITDIEAVAKIAHAHGVPLIVDNTVATPYLQRSFDFGADIVVHSLTKYLGGHGTSLGGAIVDSGRFPWAEHKQRFRRLNEPDVSYHGVVYTEALGPAAYIGRARVVPLRNTGAAISPFNSFLILQGIETLALRLDRINANTLAVAKHLQGHAKVAWVNYGALPDHPEHALVQKYLRGHGSGVLTFGLPGGRAAGARFLDALQLFTRLVNLGDAKSLATHPASTTHRQLDAAELEKAGVSEDTVRLSVGIEHIDDLLADLEQALAKA</sequence>
<evidence type="ECO:0000313" key="8">
    <source>
        <dbReference type="Proteomes" id="UP000274786"/>
    </source>
</evidence>
<dbReference type="GO" id="GO:0006535">
    <property type="term" value="P:cysteine biosynthetic process from serine"/>
    <property type="evidence" value="ECO:0007669"/>
    <property type="project" value="TreeGrafter"/>
</dbReference>
<dbReference type="InterPro" id="IPR015422">
    <property type="entry name" value="PyrdxlP-dep_Trfase_small"/>
</dbReference>
<dbReference type="InterPro" id="IPR006235">
    <property type="entry name" value="OAc-hSer/O-AcSer_sulfhydrylase"/>
</dbReference>
<dbReference type="GO" id="GO:0030170">
    <property type="term" value="F:pyridoxal phosphate binding"/>
    <property type="evidence" value="ECO:0007669"/>
    <property type="project" value="InterPro"/>
</dbReference>
<dbReference type="RefSeq" id="WP_121039196.1">
    <property type="nucleotide sequence ID" value="NZ_RCDC01000004.1"/>
</dbReference>
<evidence type="ECO:0000256" key="3">
    <source>
        <dbReference type="ARBA" id="ARBA00022679"/>
    </source>
</evidence>
<evidence type="ECO:0000313" key="7">
    <source>
        <dbReference type="EMBL" id="RLK57032.1"/>
    </source>
</evidence>
<dbReference type="CDD" id="cd00614">
    <property type="entry name" value="CGS_like"/>
    <property type="match status" value="1"/>
</dbReference>
<dbReference type="PROSITE" id="PS00868">
    <property type="entry name" value="CYS_MET_METAB_PP"/>
    <property type="match status" value="1"/>
</dbReference>
<keyword evidence="4 5" id="KW-0663">Pyridoxal phosphate</keyword>
<dbReference type="PANTHER" id="PTHR43797">
    <property type="entry name" value="HOMOCYSTEINE/CYSTEINE SYNTHASE"/>
    <property type="match status" value="1"/>
</dbReference>
<evidence type="ECO:0000256" key="4">
    <source>
        <dbReference type="ARBA" id="ARBA00022898"/>
    </source>
</evidence>
<evidence type="ECO:0000256" key="1">
    <source>
        <dbReference type="ARBA" id="ARBA00001933"/>
    </source>
</evidence>
<dbReference type="PIRSF" id="PIRSF001434">
    <property type="entry name" value="CGS"/>
    <property type="match status" value="1"/>
</dbReference>
<protein>
    <submittedName>
        <fullName evidence="7">O-acetylhomoserine sulfhydrylase</fullName>
    </submittedName>
</protein>
<keyword evidence="3" id="KW-0808">Transferase</keyword>
<dbReference type="AlphaFoldDB" id="A0A498CTX9"/>
<dbReference type="GO" id="GO:0005737">
    <property type="term" value="C:cytoplasm"/>
    <property type="evidence" value="ECO:0007669"/>
    <property type="project" value="TreeGrafter"/>
</dbReference>
<dbReference type="InterPro" id="IPR054542">
    <property type="entry name" value="Cys_met_metab_PP"/>
</dbReference>
<dbReference type="InterPro" id="IPR015424">
    <property type="entry name" value="PyrdxlP-dep_Trfase"/>
</dbReference>
<dbReference type="Gene3D" id="3.40.640.10">
    <property type="entry name" value="Type I PLP-dependent aspartate aminotransferase-like (Major domain)"/>
    <property type="match status" value="1"/>
</dbReference>
<dbReference type="Pfam" id="PF01053">
    <property type="entry name" value="Cys_Met_Meta_PP"/>
    <property type="match status" value="1"/>
</dbReference>
<dbReference type="PANTHER" id="PTHR43797:SF2">
    <property type="entry name" value="HOMOCYSTEINE_CYSTEINE SYNTHASE"/>
    <property type="match status" value="1"/>
</dbReference>
<dbReference type="EMBL" id="RCDC01000004">
    <property type="protein sequence ID" value="RLK57032.1"/>
    <property type="molecule type" value="Genomic_DNA"/>
</dbReference>
<dbReference type="GO" id="GO:0071269">
    <property type="term" value="P:L-homocysteine biosynthetic process"/>
    <property type="evidence" value="ECO:0007669"/>
    <property type="project" value="TreeGrafter"/>
</dbReference>
<reference evidence="7 8" key="1">
    <citation type="submission" date="2018-10" db="EMBL/GenBank/DDBJ databases">
        <title>Comparative analysis of microorganisms from saline springs in Andes Mountain Range, Colombia.</title>
        <authorList>
            <person name="Rubin E."/>
        </authorList>
    </citation>
    <scope>NUCLEOTIDE SEQUENCE [LARGE SCALE GENOMIC DNA]</scope>
    <source>
        <strain evidence="7 8">USBA GBX 843</strain>
    </source>
</reference>
<feature type="modified residue" description="N6-(pyridoxal phosphate)lysine" evidence="5">
    <location>
        <position position="214"/>
    </location>
</feature>
<comment type="caution">
    <text evidence="7">The sequence shown here is derived from an EMBL/GenBank/DDBJ whole genome shotgun (WGS) entry which is preliminary data.</text>
</comment>
<dbReference type="GO" id="GO:0019346">
    <property type="term" value="P:transsulfuration"/>
    <property type="evidence" value="ECO:0007669"/>
    <property type="project" value="InterPro"/>
</dbReference>
<dbReference type="GO" id="GO:0003961">
    <property type="term" value="F:O-acetylhomoserine aminocarboxypropyltransferase activity"/>
    <property type="evidence" value="ECO:0007669"/>
    <property type="project" value="TreeGrafter"/>
</dbReference>
<dbReference type="InterPro" id="IPR000277">
    <property type="entry name" value="Cys/Met-Metab_PyrdxlP-dep_enz"/>
</dbReference>
<dbReference type="OrthoDB" id="9805807at2"/>
<name>A0A498CTX9_9GAMM</name>
<gene>
    <name evidence="7" type="ORF">BCL79_1435</name>
</gene>
<organism evidence="7 8">
    <name type="scientific">Stenotrophomonas rhizophila</name>
    <dbReference type="NCBI Taxonomy" id="216778"/>
    <lineage>
        <taxon>Bacteria</taxon>
        <taxon>Pseudomonadati</taxon>
        <taxon>Pseudomonadota</taxon>
        <taxon>Gammaproteobacteria</taxon>
        <taxon>Lysobacterales</taxon>
        <taxon>Lysobacteraceae</taxon>
        <taxon>Stenotrophomonas</taxon>
    </lineage>
</organism>
<proteinExistence type="inferred from homology"/>
<dbReference type="GO" id="GO:0004124">
    <property type="term" value="F:cysteine synthase activity"/>
    <property type="evidence" value="ECO:0007669"/>
    <property type="project" value="TreeGrafter"/>
</dbReference>
<evidence type="ECO:0000256" key="6">
    <source>
        <dbReference type="RuleBase" id="RU362118"/>
    </source>
</evidence>
<dbReference type="SUPFAM" id="SSF53383">
    <property type="entry name" value="PLP-dependent transferases"/>
    <property type="match status" value="1"/>
</dbReference>
<dbReference type="Proteomes" id="UP000274786">
    <property type="component" value="Unassembled WGS sequence"/>
</dbReference>
<accession>A0A498CTX9</accession>